<dbReference type="SUPFAM" id="SSF88723">
    <property type="entry name" value="PIN domain-like"/>
    <property type="match status" value="1"/>
</dbReference>
<dbReference type="PANTHER" id="PTHR36173">
    <property type="entry name" value="RIBONUCLEASE VAPC16-RELATED"/>
    <property type="match status" value="1"/>
</dbReference>
<proteinExistence type="predicted"/>
<gene>
    <name evidence="1" type="ORF">N44_00502</name>
</gene>
<dbReference type="EMBL" id="BBPA01000019">
    <property type="protein sequence ID" value="GAL92214.1"/>
    <property type="molecule type" value="Genomic_DNA"/>
</dbReference>
<evidence type="ECO:0000313" key="2">
    <source>
        <dbReference type="Proteomes" id="UP000030321"/>
    </source>
</evidence>
<sequence>MDTHIFLWFVNDDPRLSNALKDLIEDENNFSYLSIASLWEMSIK</sequence>
<dbReference type="PANTHER" id="PTHR36173:SF2">
    <property type="entry name" value="RIBONUCLEASE VAPC16"/>
    <property type="match status" value="1"/>
</dbReference>
<accession>A0A0A1VRG0</accession>
<dbReference type="AlphaFoldDB" id="A0A0A1VRG0"/>
<dbReference type="Proteomes" id="UP000030321">
    <property type="component" value="Unassembled WGS sequence"/>
</dbReference>
<comment type="caution">
    <text evidence="1">The sequence shown here is derived from an EMBL/GenBank/DDBJ whole genome shotgun (WGS) entry which is preliminary data.</text>
</comment>
<evidence type="ECO:0008006" key="3">
    <source>
        <dbReference type="Google" id="ProtNLM"/>
    </source>
</evidence>
<evidence type="ECO:0000313" key="1">
    <source>
        <dbReference type="EMBL" id="GAL92214.1"/>
    </source>
</evidence>
<protein>
    <recommendedName>
        <fullName evidence="3">Death on curing protein, Doc toxin</fullName>
    </recommendedName>
</protein>
<organism evidence="1 2">
    <name type="scientific">Microcystis aeruginosa NIES-44</name>
    <dbReference type="NCBI Taxonomy" id="449439"/>
    <lineage>
        <taxon>Bacteria</taxon>
        <taxon>Bacillati</taxon>
        <taxon>Cyanobacteriota</taxon>
        <taxon>Cyanophyceae</taxon>
        <taxon>Oscillatoriophycideae</taxon>
        <taxon>Chroococcales</taxon>
        <taxon>Microcystaceae</taxon>
        <taxon>Microcystis</taxon>
    </lineage>
</organism>
<dbReference type="InterPro" id="IPR052919">
    <property type="entry name" value="TA_system_RNase"/>
</dbReference>
<dbReference type="InterPro" id="IPR029060">
    <property type="entry name" value="PIN-like_dom_sf"/>
</dbReference>
<reference evidence="2" key="1">
    <citation type="journal article" date="2015" name="Genome">
        <title>Whole Genome Sequence of the Non-Microcystin-Producing Microcystis aeruginosa Strain NIES-44.</title>
        <authorList>
            <person name="Okano K."/>
            <person name="Miyata N."/>
            <person name="Ozaki Y."/>
        </authorList>
    </citation>
    <scope>NUCLEOTIDE SEQUENCE [LARGE SCALE GENOMIC DNA]</scope>
    <source>
        <strain evidence="2">NIES-44</strain>
    </source>
</reference>
<name>A0A0A1VRG0_MICAE</name>